<gene>
    <name evidence="2" type="ORF">IP91_04124</name>
</gene>
<evidence type="ECO:0000313" key="3">
    <source>
        <dbReference type="Proteomes" id="UP000318431"/>
    </source>
</evidence>
<protein>
    <submittedName>
        <fullName evidence="2">Uncharacterized protein</fullName>
    </submittedName>
</protein>
<keyword evidence="3" id="KW-1185">Reference proteome</keyword>
<reference evidence="2 3" key="1">
    <citation type="journal article" date="2015" name="Stand. Genomic Sci.">
        <title>Genomic Encyclopedia of Bacterial and Archaeal Type Strains, Phase III: the genomes of soil and plant-associated and newly described type strains.</title>
        <authorList>
            <person name="Whitman W.B."/>
            <person name="Woyke T."/>
            <person name="Klenk H.P."/>
            <person name="Zhou Y."/>
            <person name="Lilburn T.G."/>
            <person name="Beck B.J."/>
            <person name="De Vos P."/>
            <person name="Vandamme P."/>
            <person name="Eisen J.A."/>
            <person name="Garrity G."/>
            <person name="Hugenholtz P."/>
            <person name="Kyrpides N.C."/>
        </authorList>
    </citation>
    <scope>NUCLEOTIDE SEQUENCE [LARGE SCALE GENOMIC DNA]</scope>
    <source>
        <strain evidence="2 3">CGMCC 1.10822</strain>
    </source>
</reference>
<evidence type="ECO:0000256" key="1">
    <source>
        <dbReference type="SAM" id="MobiDB-lite"/>
    </source>
</evidence>
<organism evidence="2 3">
    <name type="scientific">Pseudoduganella lurida</name>
    <dbReference type="NCBI Taxonomy" id="1036180"/>
    <lineage>
        <taxon>Bacteria</taxon>
        <taxon>Pseudomonadati</taxon>
        <taxon>Pseudomonadota</taxon>
        <taxon>Betaproteobacteria</taxon>
        <taxon>Burkholderiales</taxon>
        <taxon>Oxalobacteraceae</taxon>
        <taxon>Telluria group</taxon>
        <taxon>Pseudoduganella</taxon>
    </lineage>
</organism>
<proteinExistence type="predicted"/>
<dbReference type="AlphaFoldDB" id="A0A562R193"/>
<dbReference type="EMBL" id="VLLB01000008">
    <property type="protein sequence ID" value="TWI62603.1"/>
    <property type="molecule type" value="Genomic_DNA"/>
</dbReference>
<dbReference type="RefSeq" id="WP_199754675.1">
    <property type="nucleotide sequence ID" value="NZ_VLLB01000008.1"/>
</dbReference>
<comment type="caution">
    <text evidence="2">The sequence shown here is derived from an EMBL/GenBank/DDBJ whole genome shotgun (WGS) entry which is preliminary data.</text>
</comment>
<sequence>MHAERDTPRAIGPLRRLVCVAGVVVLAAHCLAAQGQPSGAPATPRTDLPAPSTGVTVPPEPAALPAASSPQRQAAPAIADERLAELRGGTDTPWSDMKLNGTVGGNAATNVVTGANIITDGAFSNASGLPMVIQNSGANVLIQNATIVNVQFK</sequence>
<dbReference type="Proteomes" id="UP000318431">
    <property type="component" value="Unassembled WGS sequence"/>
</dbReference>
<evidence type="ECO:0000313" key="2">
    <source>
        <dbReference type="EMBL" id="TWI62603.1"/>
    </source>
</evidence>
<feature type="compositionally biased region" description="Low complexity" evidence="1">
    <location>
        <begin position="63"/>
        <end position="76"/>
    </location>
</feature>
<feature type="region of interest" description="Disordered" evidence="1">
    <location>
        <begin position="34"/>
        <end position="76"/>
    </location>
</feature>
<accession>A0A562R193</accession>
<name>A0A562R193_9BURK</name>